<comment type="caution">
    <text evidence="1">The sequence shown here is derived from an EMBL/GenBank/DDBJ whole genome shotgun (WGS) entry which is preliminary data.</text>
</comment>
<dbReference type="Proteomes" id="UP001594351">
    <property type="component" value="Unassembled WGS sequence"/>
</dbReference>
<keyword evidence="2" id="KW-1185">Reference proteome</keyword>
<reference evidence="1 2" key="1">
    <citation type="submission" date="2024-09" db="EMBL/GenBank/DDBJ databases">
        <title>Laminarin stimulates single cell rates of sulfate reduction while oxygen inhibits transcriptomic activity in coastal marine sediment.</title>
        <authorList>
            <person name="Lindsay M."/>
            <person name="Orcutt B."/>
            <person name="Emerson D."/>
            <person name="Stepanauskas R."/>
            <person name="D'Angelo T."/>
        </authorList>
    </citation>
    <scope>NUCLEOTIDE SEQUENCE [LARGE SCALE GENOMIC DNA]</scope>
    <source>
        <strain evidence="1">SAG AM-311-K15</strain>
    </source>
</reference>
<proteinExistence type="predicted"/>
<gene>
    <name evidence="1" type="ORF">ACFL27_18135</name>
</gene>
<sequence>MKHPILDFPGSVIENVVPVGAAATYREQTNPDATFKKCSLQLSN</sequence>
<accession>A0ABV6Z101</accession>
<dbReference type="EMBL" id="JBHPBY010000268">
    <property type="protein sequence ID" value="MFC1852117.1"/>
    <property type="molecule type" value="Genomic_DNA"/>
</dbReference>
<evidence type="ECO:0000313" key="1">
    <source>
        <dbReference type="EMBL" id="MFC1852117.1"/>
    </source>
</evidence>
<evidence type="ECO:0000313" key="2">
    <source>
        <dbReference type="Proteomes" id="UP001594351"/>
    </source>
</evidence>
<organism evidence="1 2">
    <name type="scientific">candidate division CSSED10-310 bacterium</name>
    <dbReference type="NCBI Taxonomy" id="2855610"/>
    <lineage>
        <taxon>Bacteria</taxon>
        <taxon>Bacteria division CSSED10-310</taxon>
    </lineage>
</organism>
<protein>
    <submittedName>
        <fullName evidence="1">Uncharacterized protein</fullName>
    </submittedName>
</protein>
<name>A0ABV6Z101_UNCC1</name>